<dbReference type="InterPro" id="IPR038460">
    <property type="entry name" value="AcetylCoA_hyd_C_sf"/>
</dbReference>
<dbReference type="GO" id="GO:0008775">
    <property type="term" value="F:acetate CoA-transferase activity"/>
    <property type="evidence" value="ECO:0007669"/>
    <property type="project" value="InterPro"/>
</dbReference>
<dbReference type="Pfam" id="PF13336">
    <property type="entry name" value="AcetylCoA_hyd_C"/>
    <property type="match status" value="1"/>
</dbReference>
<dbReference type="EMBL" id="BMJC01000002">
    <property type="protein sequence ID" value="GGA94469.1"/>
    <property type="molecule type" value="Genomic_DNA"/>
</dbReference>
<dbReference type="Gene3D" id="3.30.750.70">
    <property type="entry name" value="4-hydroxybutyrate coenzyme like domains"/>
    <property type="match status" value="1"/>
</dbReference>
<evidence type="ECO:0000259" key="3">
    <source>
        <dbReference type="Pfam" id="PF02550"/>
    </source>
</evidence>
<reference evidence="5" key="1">
    <citation type="journal article" date="2014" name="Int. J. Syst. Evol. Microbiol.">
        <title>Complete genome sequence of Corynebacterium casei LMG S-19264T (=DSM 44701T), isolated from a smear-ripened cheese.</title>
        <authorList>
            <consortium name="US DOE Joint Genome Institute (JGI-PGF)"/>
            <person name="Walter F."/>
            <person name="Albersmeier A."/>
            <person name="Kalinowski J."/>
            <person name="Ruckert C."/>
        </authorList>
    </citation>
    <scope>NUCLEOTIDE SEQUENCE</scope>
    <source>
        <strain evidence="5">CGMCC 1.15448</strain>
    </source>
</reference>
<name>A0A8J2XQN2_9BACT</name>
<evidence type="ECO:0000256" key="2">
    <source>
        <dbReference type="ARBA" id="ARBA00022679"/>
    </source>
</evidence>
<keyword evidence="6" id="KW-1185">Reference proteome</keyword>
<dbReference type="GO" id="GO:0006083">
    <property type="term" value="P:acetate metabolic process"/>
    <property type="evidence" value="ECO:0007669"/>
    <property type="project" value="InterPro"/>
</dbReference>
<sequence>MFTTVYTTAEEAVKAIKTGDRVFIHGSAATPVHLVKAMQARHKELHHVELVSITTMGDLEFDNPLWRESFFVNSLFVSPATRAVANSLDGDYVPVFLSQIPQLFKRCILTLDVALIQVSPPDRHGYCTLGTSVDIGRAAVDCARHVIAQVNPRMPRTHGDGFVHVKDIDALVWHEAPLPEVNYSGEATPLVESIGRHVASLIPDGATLQLGIGTIPDQVLKNLTGHKDLGLHTEMLSDGVIPLIESGVINNSRKKVIPGRSVTSFINGTRRLFDFVDDNPEIRVMDIGYVNDTAVIRQNPKVAAINSAIEVDLTGQVCADSMGSFQYSGIGGQMDFIHGASLSEGGLPIIAMPSVTSTGISRIVPFLKEGAGVVTTRGHVHWVVTEYGAVNLFGKNLKQRAQALINIAHPEHREWLDRAFYQRYHRADKATPAHPEPAARW</sequence>
<keyword evidence="2" id="KW-0808">Transferase</keyword>
<evidence type="ECO:0000313" key="5">
    <source>
        <dbReference type="EMBL" id="GGA94469.1"/>
    </source>
</evidence>
<comment type="similarity">
    <text evidence="1">Belongs to the acetyl-CoA hydrolase/transferase family.</text>
</comment>
<organism evidence="5 6">
    <name type="scientific">Puia dinghuensis</name>
    <dbReference type="NCBI Taxonomy" id="1792502"/>
    <lineage>
        <taxon>Bacteria</taxon>
        <taxon>Pseudomonadati</taxon>
        <taxon>Bacteroidota</taxon>
        <taxon>Chitinophagia</taxon>
        <taxon>Chitinophagales</taxon>
        <taxon>Chitinophagaceae</taxon>
        <taxon>Puia</taxon>
    </lineage>
</organism>
<proteinExistence type="inferred from homology"/>
<dbReference type="InterPro" id="IPR003702">
    <property type="entry name" value="ActCoA_hydro_N"/>
</dbReference>
<dbReference type="Gene3D" id="3.40.1080.20">
    <property type="entry name" value="Acetyl-CoA hydrolase/transferase C-terminal domain"/>
    <property type="match status" value="1"/>
</dbReference>
<evidence type="ECO:0000259" key="4">
    <source>
        <dbReference type="Pfam" id="PF13336"/>
    </source>
</evidence>
<dbReference type="SUPFAM" id="SSF100950">
    <property type="entry name" value="NagB/RpiA/CoA transferase-like"/>
    <property type="match status" value="2"/>
</dbReference>
<evidence type="ECO:0000313" key="6">
    <source>
        <dbReference type="Proteomes" id="UP000607559"/>
    </source>
</evidence>
<evidence type="ECO:0000256" key="1">
    <source>
        <dbReference type="ARBA" id="ARBA00009632"/>
    </source>
</evidence>
<dbReference type="InterPro" id="IPR046433">
    <property type="entry name" value="ActCoA_hydro"/>
</dbReference>
<reference evidence="5" key="2">
    <citation type="submission" date="2020-09" db="EMBL/GenBank/DDBJ databases">
        <authorList>
            <person name="Sun Q."/>
            <person name="Zhou Y."/>
        </authorList>
    </citation>
    <scope>NUCLEOTIDE SEQUENCE</scope>
    <source>
        <strain evidence="5">CGMCC 1.15448</strain>
    </source>
</reference>
<comment type="caution">
    <text evidence="5">The sequence shown here is derived from an EMBL/GenBank/DDBJ whole genome shotgun (WGS) entry which is preliminary data.</text>
</comment>
<dbReference type="Proteomes" id="UP000607559">
    <property type="component" value="Unassembled WGS sequence"/>
</dbReference>
<dbReference type="PANTHER" id="PTHR21432:SF20">
    <property type="entry name" value="ACETYL-COA HYDROLASE"/>
    <property type="match status" value="1"/>
</dbReference>
<dbReference type="InterPro" id="IPR026888">
    <property type="entry name" value="AcetylCoA_hyd_C"/>
</dbReference>
<dbReference type="Pfam" id="PF02550">
    <property type="entry name" value="AcetylCoA_hydro"/>
    <property type="match status" value="1"/>
</dbReference>
<accession>A0A8J2XQN2</accession>
<gene>
    <name evidence="5" type="ORF">GCM10011511_17210</name>
</gene>
<dbReference type="AlphaFoldDB" id="A0A8J2XQN2"/>
<dbReference type="PANTHER" id="PTHR21432">
    <property type="entry name" value="ACETYL-COA HYDROLASE-RELATED"/>
    <property type="match status" value="1"/>
</dbReference>
<dbReference type="InterPro" id="IPR037171">
    <property type="entry name" value="NagB/RpiA_transferase-like"/>
</dbReference>
<dbReference type="RefSeq" id="WP_188930650.1">
    <property type="nucleotide sequence ID" value="NZ_BMJC01000002.1"/>
</dbReference>
<protein>
    <submittedName>
        <fullName evidence="5">4-hydroxybutyrate CoA-transferase</fullName>
    </submittedName>
</protein>
<feature type="domain" description="Acetyl-CoA hydrolase/transferase N-terminal" evidence="3">
    <location>
        <begin position="7"/>
        <end position="175"/>
    </location>
</feature>
<dbReference type="Gene3D" id="3.40.1080.10">
    <property type="entry name" value="Glutaconate Coenzyme A-transferase"/>
    <property type="match status" value="1"/>
</dbReference>
<feature type="domain" description="Acetyl-CoA hydrolase/transferase C-terminal" evidence="4">
    <location>
        <begin position="268"/>
        <end position="418"/>
    </location>
</feature>